<dbReference type="EMBL" id="JABFCT010000008">
    <property type="protein sequence ID" value="KAF5873668.1"/>
    <property type="molecule type" value="Genomic_DNA"/>
</dbReference>
<feature type="region of interest" description="Disordered" evidence="1">
    <location>
        <begin position="1"/>
        <end position="27"/>
    </location>
</feature>
<organism evidence="2 3">
    <name type="scientific">Botrytis fragariae</name>
    <dbReference type="NCBI Taxonomy" id="1964551"/>
    <lineage>
        <taxon>Eukaryota</taxon>
        <taxon>Fungi</taxon>
        <taxon>Dikarya</taxon>
        <taxon>Ascomycota</taxon>
        <taxon>Pezizomycotina</taxon>
        <taxon>Leotiomycetes</taxon>
        <taxon>Helotiales</taxon>
        <taxon>Sclerotiniaceae</taxon>
        <taxon>Botrytis</taxon>
    </lineage>
</organism>
<evidence type="ECO:0000256" key="1">
    <source>
        <dbReference type="SAM" id="MobiDB-lite"/>
    </source>
</evidence>
<keyword evidence="3" id="KW-1185">Reference proteome</keyword>
<comment type="caution">
    <text evidence="2">The sequence shown here is derived from an EMBL/GenBank/DDBJ whole genome shotgun (WGS) entry which is preliminary data.</text>
</comment>
<protein>
    <submittedName>
        <fullName evidence="2">Uncharacterized protein</fullName>
    </submittedName>
</protein>
<gene>
    <name evidence="2" type="ORF">Bfra_005132</name>
</gene>
<sequence>MSGRDGIPMRFPSGHNKTENITQISEPVIEITPGASANLSRCIACNSDDGENKKENTTDHEKRTRTRTRAP</sequence>
<proteinExistence type="predicted"/>
<accession>A0A8H6ATU7</accession>
<evidence type="ECO:0000313" key="3">
    <source>
        <dbReference type="Proteomes" id="UP000531561"/>
    </source>
</evidence>
<name>A0A8H6ATU7_9HELO</name>
<evidence type="ECO:0000313" key="2">
    <source>
        <dbReference type="EMBL" id="KAF5873668.1"/>
    </source>
</evidence>
<dbReference type="GeneID" id="59259211"/>
<dbReference type="AlphaFoldDB" id="A0A8H6ATU7"/>
<dbReference type="Proteomes" id="UP000531561">
    <property type="component" value="Unassembled WGS sequence"/>
</dbReference>
<feature type="region of interest" description="Disordered" evidence="1">
    <location>
        <begin position="45"/>
        <end position="71"/>
    </location>
</feature>
<dbReference type="RefSeq" id="XP_037192614.1">
    <property type="nucleotide sequence ID" value="XM_037335519.1"/>
</dbReference>
<feature type="compositionally biased region" description="Basic and acidic residues" evidence="1">
    <location>
        <begin position="50"/>
        <end position="62"/>
    </location>
</feature>
<reference evidence="2 3" key="1">
    <citation type="journal article" date="2020" name="Phytopathology">
        <title>A high-quality genome resource of Botrytis fragariae, a new and rapidly spreading fungal pathogen causing strawberry gray mold in the U.S.A.</title>
        <authorList>
            <person name="Wu Y."/>
            <person name="Saski C.A."/>
            <person name="Schnabel G."/>
            <person name="Xiao S."/>
            <person name="Hu M."/>
        </authorList>
    </citation>
    <scope>NUCLEOTIDE SEQUENCE [LARGE SCALE GENOMIC DNA]</scope>
    <source>
        <strain evidence="2 3">BVB16</strain>
    </source>
</reference>